<evidence type="ECO:0000313" key="3">
    <source>
        <dbReference type="EMBL" id="RDJ29486.1"/>
    </source>
</evidence>
<accession>A0A370LBZ4</accession>
<dbReference type="AlphaFoldDB" id="A0A370LBZ4"/>
<dbReference type="InterPro" id="IPR052226">
    <property type="entry name" value="UPF0332_toxin"/>
</dbReference>
<evidence type="ECO:0000256" key="1">
    <source>
        <dbReference type="ARBA" id="ARBA00038248"/>
    </source>
</evidence>
<dbReference type="PANTHER" id="PTHR36565:SF1">
    <property type="entry name" value="UPF0332 PROTEIN TM_1000"/>
    <property type="match status" value="1"/>
</dbReference>
<protein>
    <submittedName>
        <fullName evidence="3">HEPN domain-containing protein</fullName>
    </submittedName>
</protein>
<comment type="similarity">
    <text evidence="1">Belongs to the UPF0332 family.</text>
</comment>
<dbReference type="Proteomes" id="UP000255207">
    <property type="component" value="Unassembled WGS sequence"/>
</dbReference>
<evidence type="ECO:0000313" key="4">
    <source>
        <dbReference type="Proteomes" id="UP000255207"/>
    </source>
</evidence>
<proteinExistence type="inferred from homology"/>
<dbReference type="InterPro" id="IPR007842">
    <property type="entry name" value="HEPN_dom"/>
</dbReference>
<dbReference type="EMBL" id="QQTP01000001">
    <property type="protein sequence ID" value="RDJ29486.1"/>
    <property type="molecule type" value="Genomic_DNA"/>
</dbReference>
<dbReference type="Pfam" id="PF05168">
    <property type="entry name" value="HEPN"/>
    <property type="match status" value="1"/>
</dbReference>
<keyword evidence="4" id="KW-1185">Reference proteome</keyword>
<evidence type="ECO:0000259" key="2">
    <source>
        <dbReference type="Pfam" id="PF05168"/>
    </source>
</evidence>
<comment type="caution">
    <text evidence="3">The sequence shown here is derived from an EMBL/GenBank/DDBJ whole genome shotgun (WGS) entry which is preliminary data.</text>
</comment>
<reference evidence="4" key="1">
    <citation type="submission" date="2018-07" db="EMBL/GenBank/DDBJ databases">
        <authorList>
            <person name="Safronova V.I."/>
            <person name="Chirak E.R."/>
            <person name="Sazanova A.L."/>
        </authorList>
    </citation>
    <scope>NUCLEOTIDE SEQUENCE [LARGE SCALE GENOMIC DNA]</scope>
    <source>
        <strain evidence="4">RCAM04685</strain>
    </source>
</reference>
<dbReference type="PANTHER" id="PTHR36565">
    <property type="entry name" value="UPF0332 PROTEIN TM_1000"/>
    <property type="match status" value="1"/>
</dbReference>
<dbReference type="OrthoDB" id="1684393at2"/>
<dbReference type="Gene3D" id="1.20.120.330">
    <property type="entry name" value="Nucleotidyltransferases domain 2"/>
    <property type="match status" value="1"/>
</dbReference>
<feature type="domain" description="HEPN" evidence="2">
    <location>
        <begin position="11"/>
        <end position="120"/>
    </location>
</feature>
<sequence length="132" mass="14023">MSGPREAETAFFDKAQRAARSARLLLDAGDSDGACNRAYYAMFEAANAAILACGETDLPKTHSGLTARFHTLLVKPGVLPNDFGRSLKRGEVARLQADYSGAGVSATLAGEVVEMAERFVLGIGEKLPHIRA</sequence>
<gene>
    <name evidence="3" type="ORF">DWE98_02765</name>
</gene>
<dbReference type="RefSeq" id="WP_114827605.1">
    <property type="nucleotide sequence ID" value="NZ_QQTO01000019.1"/>
</dbReference>
<name>A0A370LBZ4_9HYPH</name>
<organism evidence="3 4">
    <name type="scientific">Bosea caraganae</name>
    <dbReference type="NCBI Taxonomy" id="2763117"/>
    <lineage>
        <taxon>Bacteria</taxon>
        <taxon>Pseudomonadati</taxon>
        <taxon>Pseudomonadota</taxon>
        <taxon>Alphaproteobacteria</taxon>
        <taxon>Hyphomicrobiales</taxon>
        <taxon>Boseaceae</taxon>
        <taxon>Bosea</taxon>
    </lineage>
</organism>